<sequence length="71" mass="7742">MNSRRICPVDGSRLSSAVGLAKAKINQLEQELRSLLEKVQRRKQPAGALARTVISSDDVSIYSGESNEQQG</sequence>
<evidence type="ECO:0000313" key="2">
    <source>
        <dbReference type="Proteomes" id="UP000250235"/>
    </source>
</evidence>
<dbReference type="AlphaFoldDB" id="A0A2Z6ZZE0"/>
<proteinExistence type="predicted"/>
<name>A0A2Z6ZZE0_9LAMI</name>
<accession>A0A2Z6ZZE0</accession>
<gene>
    <name evidence="1" type="ORF">F511_46789</name>
</gene>
<keyword evidence="2" id="KW-1185">Reference proteome</keyword>
<evidence type="ECO:0000313" key="1">
    <source>
        <dbReference type="EMBL" id="KZT76183.1"/>
    </source>
</evidence>
<reference evidence="1 2" key="1">
    <citation type="journal article" date="2015" name="Proc. Natl. Acad. Sci. U.S.A.">
        <title>The resurrection genome of Boea hygrometrica: A blueprint for survival of dehydration.</title>
        <authorList>
            <person name="Xiao L."/>
            <person name="Yang G."/>
            <person name="Zhang L."/>
            <person name="Yang X."/>
            <person name="Zhao S."/>
            <person name="Ji Z."/>
            <person name="Zhou Q."/>
            <person name="Hu M."/>
            <person name="Wang Y."/>
            <person name="Chen M."/>
            <person name="Xu Y."/>
            <person name="Jin H."/>
            <person name="Xiao X."/>
            <person name="Hu G."/>
            <person name="Bao F."/>
            <person name="Hu Y."/>
            <person name="Wan P."/>
            <person name="Li L."/>
            <person name="Deng X."/>
            <person name="Kuang T."/>
            <person name="Xiang C."/>
            <person name="Zhu J.K."/>
            <person name="Oliver M.J."/>
            <person name="He Y."/>
        </authorList>
    </citation>
    <scope>NUCLEOTIDE SEQUENCE [LARGE SCALE GENOMIC DNA]</scope>
    <source>
        <strain evidence="2">cv. XS01</strain>
    </source>
</reference>
<dbReference type="EMBL" id="KV144792">
    <property type="protein sequence ID" value="KZT76183.1"/>
    <property type="molecule type" value="Genomic_DNA"/>
</dbReference>
<dbReference type="Proteomes" id="UP000250235">
    <property type="component" value="Unassembled WGS sequence"/>
</dbReference>
<organism evidence="1 2">
    <name type="scientific">Dorcoceras hygrometricum</name>
    <dbReference type="NCBI Taxonomy" id="472368"/>
    <lineage>
        <taxon>Eukaryota</taxon>
        <taxon>Viridiplantae</taxon>
        <taxon>Streptophyta</taxon>
        <taxon>Embryophyta</taxon>
        <taxon>Tracheophyta</taxon>
        <taxon>Spermatophyta</taxon>
        <taxon>Magnoliopsida</taxon>
        <taxon>eudicotyledons</taxon>
        <taxon>Gunneridae</taxon>
        <taxon>Pentapetalae</taxon>
        <taxon>asterids</taxon>
        <taxon>lamiids</taxon>
        <taxon>Lamiales</taxon>
        <taxon>Gesneriaceae</taxon>
        <taxon>Didymocarpoideae</taxon>
        <taxon>Trichosporeae</taxon>
        <taxon>Loxocarpinae</taxon>
        <taxon>Dorcoceras</taxon>
    </lineage>
</organism>
<protein>
    <submittedName>
        <fullName evidence="1">Uncharacterized protein</fullName>
    </submittedName>
</protein>